<gene>
    <name evidence="1" type="ORF">CYFUS_005774</name>
</gene>
<name>A0A250J8U5_9BACT</name>
<sequence>MKTVESAVWFCEKIKAIRAAAGHDAEKLEALSLAPELAAEVADRFPDDPILVAQVRTAIELELPLARVGIFLLDGPPTDEQIAELQRRNESG</sequence>
<dbReference type="EMBL" id="CP022098">
    <property type="protein sequence ID" value="ATB40325.1"/>
    <property type="molecule type" value="Genomic_DNA"/>
</dbReference>
<reference evidence="1 2" key="1">
    <citation type="submission" date="2017-06" db="EMBL/GenBank/DDBJ databases">
        <title>Sequencing and comparative analysis of myxobacterial genomes.</title>
        <authorList>
            <person name="Rupp O."/>
            <person name="Goesmann A."/>
            <person name="Sogaard-Andersen L."/>
        </authorList>
    </citation>
    <scope>NUCLEOTIDE SEQUENCE [LARGE SCALE GENOMIC DNA]</scope>
    <source>
        <strain evidence="1 2">DSM 52655</strain>
    </source>
</reference>
<accession>A0A250J8U5</accession>
<organism evidence="1 2">
    <name type="scientific">Cystobacter fuscus</name>
    <dbReference type="NCBI Taxonomy" id="43"/>
    <lineage>
        <taxon>Bacteria</taxon>
        <taxon>Pseudomonadati</taxon>
        <taxon>Myxococcota</taxon>
        <taxon>Myxococcia</taxon>
        <taxon>Myxococcales</taxon>
        <taxon>Cystobacterineae</taxon>
        <taxon>Archangiaceae</taxon>
        <taxon>Cystobacter</taxon>
    </lineage>
</organism>
<proteinExistence type="predicted"/>
<evidence type="ECO:0000313" key="2">
    <source>
        <dbReference type="Proteomes" id="UP000217257"/>
    </source>
</evidence>
<evidence type="ECO:0000313" key="1">
    <source>
        <dbReference type="EMBL" id="ATB40325.1"/>
    </source>
</evidence>
<protein>
    <submittedName>
        <fullName evidence="1">Uncharacterized protein</fullName>
    </submittedName>
</protein>
<dbReference type="AlphaFoldDB" id="A0A250J8U5"/>
<dbReference type="RefSeq" id="WP_095988212.1">
    <property type="nucleotide sequence ID" value="NZ_CP022098.1"/>
</dbReference>
<dbReference type="KEGG" id="cfus:CYFUS_005774"/>
<dbReference type="Proteomes" id="UP000217257">
    <property type="component" value="Chromosome"/>
</dbReference>